<dbReference type="KEGG" id="thao:NI17_021665"/>
<proteinExistence type="predicted"/>
<dbReference type="EMBL" id="CP063196">
    <property type="protein sequence ID" value="UOE19309.1"/>
    <property type="molecule type" value="Genomic_DNA"/>
</dbReference>
<dbReference type="Proteomes" id="UP000265719">
    <property type="component" value="Chromosome"/>
</dbReference>
<gene>
    <name evidence="1" type="ORF">NI17_021665</name>
</gene>
<dbReference type="AlphaFoldDB" id="A0A399G0W0"/>
<organism evidence="1 2">
    <name type="scientific">Thermobifida halotolerans</name>
    <dbReference type="NCBI Taxonomy" id="483545"/>
    <lineage>
        <taxon>Bacteria</taxon>
        <taxon>Bacillati</taxon>
        <taxon>Actinomycetota</taxon>
        <taxon>Actinomycetes</taxon>
        <taxon>Streptosporangiales</taxon>
        <taxon>Nocardiopsidaceae</taxon>
        <taxon>Thermobifida</taxon>
    </lineage>
</organism>
<keyword evidence="2" id="KW-1185">Reference proteome</keyword>
<protein>
    <submittedName>
        <fullName evidence="1">Uncharacterized protein</fullName>
    </submittedName>
</protein>
<reference evidence="1" key="1">
    <citation type="submission" date="2020-10" db="EMBL/GenBank/DDBJ databases">
        <title>De novo genome project of the cellulose decomposer Thermobifida halotolerans type strain.</title>
        <authorList>
            <person name="Nagy I."/>
            <person name="Horvath B."/>
            <person name="Kukolya J."/>
            <person name="Nagy I."/>
            <person name="Orsini M."/>
        </authorList>
    </citation>
    <scope>NUCLEOTIDE SEQUENCE</scope>
    <source>
        <strain evidence="1">DSM 44931</strain>
    </source>
</reference>
<sequence length="56" mass="6267">MSGAYDGAILLGLLVIFVVLGVRWLRKRVQIPWTTSGIAVFFVVLVLLLWAYQTTT</sequence>
<dbReference type="RefSeq" id="WP_170163072.1">
    <property type="nucleotide sequence ID" value="NZ_CP063196.1"/>
</dbReference>
<evidence type="ECO:0000313" key="1">
    <source>
        <dbReference type="EMBL" id="UOE19309.1"/>
    </source>
</evidence>
<name>A0A399G0W0_9ACTN</name>
<evidence type="ECO:0000313" key="2">
    <source>
        <dbReference type="Proteomes" id="UP000265719"/>
    </source>
</evidence>
<accession>A0A399G0W0</accession>